<proteinExistence type="predicted"/>
<accession>A0A376KT95</accession>
<dbReference type="Pfam" id="PF00441">
    <property type="entry name" value="Acyl-CoA_dh_1"/>
    <property type="match status" value="1"/>
</dbReference>
<dbReference type="EMBL" id="UFZQ01000001">
    <property type="protein sequence ID" value="STE85924.1"/>
    <property type="molecule type" value="Genomic_DNA"/>
</dbReference>
<protein>
    <submittedName>
        <fullName evidence="4">Acyl-CoA dehydrogenase</fullName>
        <ecNumber evidence="4">1.3.99.-</ecNumber>
    </submittedName>
</protein>
<dbReference type="PANTHER" id="PTHR48083">
    <property type="entry name" value="MEDIUM-CHAIN SPECIFIC ACYL-COA DEHYDROGENASE, MITOCHONDRIAL-RELATED"/>
    <property type="match status" value="1"/>
</dbReference>
<dbReference type="AlphaFoldDB" id="A0A376KT95"/>
<evidence type="ECO:0000259" key="3">
    <source>
        <dbReference type="Pfam" id="PF00441"/>
    </source>
</evidence>
<keyword evidence="2 4" id="KW-0560">Oxidoreductase</keyword>
<dbReference type="Gene3D" id="1.20.140.10">
    <property type="entry name" value="Butyryl-CoA Dehydrogenase, subunit A, domain 3"/>
    <property type="match status" value="1"/>
</dbReference>
<dbReference type="GO" id="GO:0003995">
    <property type="term" value="F:acyl-CoA dehydrogenase activity"/>
    <property type="evidence" value="ECO:0007669"/>
    <property type="project" value="TreeGrafter"/>
</dbReference>
<evidence type="ECO:0000313" key="4">
    <source>
        <dbReference type="EMBL" id="STE85924.1"/>
    </source>
</evidence>
<organism evidence="4 5">
    <name type="scientific">Escherichia coli</name>
    <dbReference type="NCBI Taxonomy" id="562"/>
    <lineage>
        <taxon>Bacteria</taxon>
        <taxon>Pseudomonadati</taxon>
        <taxon>Pseudomonadota</taxon>
        <taxon>Gammaproteobacteria</taxon>
        <taxon>Enterobacterales</taxon>
        <taxon>Enterobacteriaceae</taxon>
        <taxon>Escherichia</taxon>
    </lineage>
</organism>
<evidence type="ECO:0000256" key="2">
    <source>
        <dbReference type="ARBA" id="ARBA00023002"/>
    </source>
</evidence>
<dbReference type="PANTHER" id="PTHR48083:SF2">
    <property type="entry name" value="MEDIUM-CHAIN SPECIFIC ACYL-COA DEHYDROGENASE, MITOCHONDRIAL"/>
    <property type="match status" value="1"/>
</dbReference>
<dbReference type="InterPro" id="IPR036250">
    <property type="entry name" value="AcylCo_DH-like_C"/>
</dbReference>
<dbReference type="Proteomes" id="UP000255460">
    <property type="component" value="Unassembled WGS sequence"/>
</dbReference>
<reference evidence="4 5" key="1">
    <citation type="submission" date="2018-06" db="EMBL/GenBank/DDBJ databases">
        <authorList>
            <consortium name="Pathogen Informatics"/>
            <person name="Doyle S."/>
        </authorList>
    </citation>
    <scope>NUCLEOTIDE SEQUENCE [LARGE SCALE GENOMIC DNA]</scope>
    <source>
        <strain evidence="4 5">NCTC10418</strain>
    </source>
</reference>
<feature type="domain" description="Acyl-CoA dehydrogenase/oxidase C-terminal" evidence="3">
    <location>
        <begin position="24"/>
        <end position="106"/>
    </location>
</feature>
<dbReference type="InterPro" id="IPR009075">
    <property type="entry name" value="AcylCo_DH/oxidase_C"/>
</dbReference>
<name>A0A376KT95_ECOLX</name>
<dbReference type="SUPFAM" id="SSF47203">
    <property type="entry name" value="Acyl-CoA dehydrogenase C-terminal domain-like"/>
    <property type="match status" value="1"/>
</dbReference>
<evidence type="ECO:0000256" key="1">
    <source>
        <dbReference type="ARBA" id="ARBA00022630"/>
    </source>
</evidence>
<dbReference type="EC" id="1.3.99.-" evidence="4"/>
<dbReference type="InterPro" id="IPR050741">
    <property type="entry name" value="Acyl-CoA_dehydrogenase"/>
</dbReference>
<dbReference type="GO" id="GO:0005737">
    <property type="term" value="C:cytoplasm"/>
    <property type="evidence" value="ECO:0007669"/>
    <property type="project" value="TreeGrafter"/>
</dbReference>
<gene>
    <name evidence="4" type="primary">caiA_2</name>
    <name evidence="4" type="ORF">NCTC10418_03549</name>
</gene>
<sequence length="126" mass="14126">MLSTCEVYLDNVEVEESDMVGEEGMGFLNVMYNFEMERLINAARSTGFAECAFEDAARYANQRIAFGKPIGHNQMIQEKLALMAIKIDNMRNMVLKVAWQADSASVTAHQRGAGKTVLRTYRNGSH</sequence>
<dbReference type="GO" id="GO:0033539">
    <property type="term" value="P:fatty acid beta-oxidation using acyl-CoA dehydrogenase"/>
    <property type="evidence" value="ECO:0007669"/>
    <property type="project" value="TreeGrafter"/>
</dbReference>
<evidence type="ECO:0000313" key="5">
    <source>
        <dbReference type="Proteomes" id="UP000255460"/>
    </source>
</evidence>
<keyword evidence="1" id="KW-0285">Flavoprotein</keyword>